<dbReference type="Gene3D" id="1.20.120.350">
    <property type="entry name" value="Voltage-gated potassium channels. Chain C"/>
    <property type="match status" value="1"/>
</dbReference>
<feature type="transmembrane region" description="Helical" evidence="5">
    <location>
        <begin position="101"/>
        <end position="124"/>
    </location>
</feature>
<accession>A0ABP9R550</accession>
<evidence type="ECO:0000256" key="2">
    <source>
        <dbReference type="ARBA" id="ARBA00022692"/>
    </source>
</evidence>
<dbReference type="RefSeq" id="WP_031382290.1">
    <property type="nucleotide sequence ID" value="NZ_BAABKI010000010.1"/>
</dbReference>
<dbReference type="EMBL" id="BAABKI010000010">
    <property type="protein sequence ID" value="GAA5171900.1"/>
    <property type="molecule type" value="Genomic_DNA"/>
</dbReference>
<comment type="subcellular location">
    <subcellularLocation>
        <location evidence="1">Membrane</location>
        <topology evidence="1">Multi-pass membrane protein</topology>
    </subcellularLocation>
</comment>
<evidence type="ECO:0000313" key="6">
    <source>
        <dbReference type="EMBL" id="GAA5171900.1"/>
    </source>
</evidence>
<feature type="transmembrane region" description="Helical" evidence="5">
    <location>
        <begin position="21"/>
        <end position="44"/>
    </location>
</feature>
<evidence type="ECO:0008006" key="8">
    <source>
        <dbReference type="Google" id="ProtNLM"/>
    </source>
</evidence>
<keyword evidence="7" id="KW-1185">Reference proteome</keyword>
<dbReference type="Proteomes" id="UP001500074">
    <property type="component" value="Unassembled WGS sequence"/>
</dbReference>
<evidence type="ECO:0000256" key="1">
    <source>
        <dbReference type="ARBA" id="ARBA00004141"/>
    </source>
</evidence>
<dbReference type="SUPFAM" id="SSF81324">
    <property type="entry name" value="Voltage-gated potassium channels"/>
    <property type="match status" value="1"/>
</dbReference>
<name>A0ABP9R550_9GAMM</name>
<evidence type="ECO:0000256" key="5">
    <source>
        <dbReference type="SAM" id="Phobius"/>
    </source>
</evidence>
<keyword evidence="4 5" id="KW-0472">Membrane</keyword>
<keyword evidence="2 5" id="KW-0812">Transmembrane</keyword>
<evidence type="ECO:0000313" key="7">
    <source>
        <dbReference type="Proteomes" id="UP001500074"/>
    </source>
</evidence>
<organism evidence="6 7">
    <name type="scientific">Modicisalibacter zincidurans</name>
    <dbReference type="NCBI Taxonomy" id="1178777"/>
    <lineage>
        <taxon>Bacteria</taxon>
        <taxon>Pseudomonadati</taxon>
        <taxon>Pseudomonadota</taxon>
        <taxon>Gammaproteobacteria</taxon>
        <taxon>Oceanospirillales</taxon>
        <taxon>Halomonadaceae</taxon>
        <taxon>Modicisalibacter</taxon>
    </lineage>
</organism>
<protein>
    <recommendedName>
        <fullName evidence="8">Ion transporter</fullName>
    </recommendedName>
</protein>
<keyword evidence="3 5" id="KW-1133">Transmembrane helix</keyword>
<sequence>MTPTKSQRQRSSPGERLKLGWDVLVIVLVIANLALLLFDSLYLVTPLREAFASLAPQLQRLYQQNVREHFFAIDLAFVSIFVLDVLLGWIVAIAERRYHRWFFYPFVHWYDVLGCIPLAGFRWLRVLRVVALLHRLQRLGLIEVRRWYLFGVVHKYYNILLEELSDRVAVRLIGSVQDEIRRSNTLSQRLSDEVLAPRKEQLVDEIAQRLEAGLNDIYTDNRALIARYISALVGRTLQESPEIQRLQRLPMGRQLSEAMDQTLSDLAGRLIHEAVGGLRSPEFSQLLRRATDSGMDILMVADTRSERITEQVLIETLELLKEQIATKRWQQRYD</sequence>
<evidence type="ECO:0000256" key="3">
    <source>
        <dbReference type="ARBA" id="ARBA00022989"/>
    </source>
</evidence>
<reference evidence="7" key="1">
    <citation type="journal article" date="2019" name="Int. J. Syst. Evol. Microbiol.">
        <title>The Global Catalogue of Microorganisms (GCM) 10K type strain sequencing project: providing services to taxonomists for standard genome sequencing and annotation.</title>
        <authorList>
            <consortium name="The Broad Institute Genomics Platform"/>
            <consortium name="The Broad Institute Genome Sequencing Center for Infectious Disease"/>
            <person name="Wu L."/>
            <person name="Ma J."/>
        </authorList>
    </citation>
    <scope>NUCLEOTIDE SEQUENCE [LARGE SCALE GENOMIC DNA]</scope>
    <source>
        <strain evidence="7">JCM 18472</strain>
    </source>
</reference>
<dbReference type="InterPro" id="IPR027359">
    <property type="entry name" value="Volt_channel_dom_sf"/>
</dbReference>
<comment type="caution">
    <text evidence="6">The sequence shown here is derived from an EMBL/GenBank/DDBJ whole genome shotgun (WGS) entry which is preliminary data.</text>
</comment>
<proteinExistence type="predicted"/>
<feature type="transmembrane region" description="Helical" evidence="5">
    <location>
        <begin position="70"/>
        <end position="94"/>
    </location>
</feature>
<evidence type="ECO:0000256" key="4">
    <source>
        <dbReference type="ARBA" id="ARBA00023136"/>
    </source>
</evidence>
<gene>
    <name evidence="6" type="ORF">GCM10023342_07450</name>
</gene>